<dbReference type="RefSeq" id="WP_304534186.1">
    <property type="nucleotide sequence ID" value="NZ_JAUQOM010000001.1"/>
</dbReference>
<organism evidence="1 2">
    <name type="scientific">Sphingobium cyanobacteriorum</name>
    <dbReference type="NCBI Taxonomy" id="3063954"/>
    <lineage>
        <taxon>Bacteria</taxon>
        <taxon>Pseudomonadati</taxon>
        <taxon>Pseudomonadota</taxon>
        <taxon>Alphaproteobacteria</taxon>
        <taxon>Sphingomonadales</taxon>
        <taxon>Sphingomonadaceae</taxon>
        <taxon>Sphingobium</taxon>
    </lineage>
</organism>
<protein>
    <recommendedName>
        <fullName evidence="3">Hemerythrin-like domain-containing protein</fullName>
    </recommendedName>
</protein>
<dbReference type="EMBL" id="JAUQOM010000001">
    <property type="protein sequence ID" value="MDO7833646.1"/>
    <property type="molecule type" value="Genomic_DNA"/>
</dbReference>
<accession>A0ABT8ZHH5</accession>
<proteinExistence type="predicted"/>
<keyword evidence="2" id="KW-1185">Reference proteome</keyword>
<reference evidence="1" key="1">
    <citation type="submission" date="2023-07" db="EMBL/GenBank/DDBJ databases">
        <title>Bacterial whole genome sequence for Sphingobium sp. HBC34.</title>
        <authorList>
            <person name="Le V."/>
            <person name="Ko S.-R."/>
            <person name="Ahn C.-Y."/>
            <person name="Oh H.-M."/>
        </authorList>
    </citation>
    <scope>NUCLEOTIDE SEQUENCE</scope>
    <source>
        <strain evidence="1">HBC34</strain>
    </source>
</reference>
<name>A0ABT8ZHH5_9SPHN</name>
<dbReference type="Proteomes" id="UP001176471">
    <property type="component" value="Unassembled WGS sequence"/>
</dbReference>
<sequence length="139" mass="16033">MPTKLKQDHDALRGMMREFAYVMHAHGPEALPDIARRRIAFSQLFRDHLGREDAGVVALRDGPVAARAAPVARDHGRAMVALFLRYSDHIKVWTPARIEQDWQGYRDAVLALQQSLCDRMDWEERHLHPLMMETPRRAA</sequence>
<comment type="caution">
    <text evidence="1">The sequence shown here is derived from an EMBL/GenBank/DDBJ whole genome shotgun (WGS) entry which is preliminary data.</text>
</comment>
<evidence type="ECO:0000313" key="1">
    <source>
        <dbReference type="EMBL" id="MDO7833646.1"/>
    </source>
</evidence>
<evidence type="ECO:0008006" key="3">
    <source>
        <dbReference type="Google" id="ProtNLM"/>
    </source>
</evidence>
<gene>
    <name evidence="1" type="ORF">Q4610_01175</name>
</gene>
<evidence type="ECO:0000313" key="2">
    <source>
        <dbReference type="Proteomes" id="UP001176471"/>
    </source>
</evidence>